<evidence type="ECO:0000256" key="1">
    <source>
        <dbReference type="ARBA" id="ARBA00007074"/>
    </source>
</evidence>
<sequence length="260" mass="28525">MLAKKYAIAALVIAFLVLIGFTMKNPENMELSAAFSKSHANKWVAAAPIQLSGQDAATDKEPSVKPTTTPDSSEPSVKENESALTQDQSQDGDDPVPNAKNVKISAAETAKVVAHFEQLAHSDQKEPSWKRKADHLIVKGFGFLGTPYVFGAKSDQTDSFDCSSFLRYIFISQGVSLPRDSRQQSRLGTEVSIDQLREGDLVFFTTPKRKNKSGIERIGHVAVYLGNGLMLHTFRPGIGVTISELNGSWKERFVQAKRVL</sequence>
<comment type="similarity">
    <text evidence="1">Belongs to the peptidase C40 family.</text>
</comment>
<evidence type="ECO:0000259" key="6">
    <source>
        <dbReference type="PROSITE" id="PS51935"/>
    </source>
</evidence>
<comment type="caution">
    <text evidence="7">The sequence shown here is derived from an EMBL/GenBank/DDBJ whole genome shotgun (WGS) entry which is preliminary data.</text>
</comment>
<reference evidence="7 8" key="1">
    <citation type="submission" date="2019-10" db="EMBL/GenBank/DDBJ databases">
        <title>Description of Paenibacillus terrestris sp. nov.</title>
        <authorList>
            <person name="Carlier A."/>
            <person name="Qi S."/>
        </authorList>
    </citation>
    <scope>NUCLEOTIDE SEQUENCE [LARGE SCALE GENOMIC DNA]</scope>
    <source>
        <strain evidence="7 8">LMG 31458</strain>
    </source>
</reference>
<dbReference type="Gene3D" id="3.90.1720.10">
    <property type="entry name" value="endopeptidase domain like (from Nostoc punctiforme)"/>
    <property type="match status" value="1"/>
</dbReference>
<protein>
    <recommendedName>
        <fullName evidence="6">NlpC/P60 domain-containing protein</fullName>
    </recommendedName>
</protein>
<organism evidence="7 8">
    <name type="scientific">Paenibacillus phytorum</name>
    <dbReference type="NCBI Taxonomy" id="2654977"/>
    <lineage>
        <taxon>Bacteria</taxon>
        <taxon>Bacillati</taxon>
        <taxon>Bacillota</taxon>
        <taxon>Bacilli</taxon>
        <taxon>Bacillales</taxon>
        <taxon>Paenibacillaceae</taxon>
        <taxon>Paenibacillus</taxon>
    </lineage>
</organism>
<accession>A0ABX1Y5C0</accession>
<evidence type="ECO:0000256" key="3">
    <source>
        <dbReference type="ARBA" id="ARBA00022801"/>
    </source>
</evidence>
<keyword evidence="4" id="KW-0788">Thiol protease</keyword>
<evidence type="ECO:0000313" key="7">
    <source>
        <dbReference type="EMBL" id="NOU75956.1"/>
    </source>
</evidence>
<feature type="region of interest" description="Disordered" evidence="5">
    <location>
        <begin position="54"/>
        <end position="99"/>
    </location>
</feature>
<dbReference type="PANTHER" id="PTHR47053">
    <property type="entry name" value="MUREIN DD-ENDOPEPTIDASE MEPH-RELATED"/>
    <property type="match status" value="1"/>
</dbReference>
<feature type="compositionally biased region" description="Polar residues" evidence="5">
    <location>
        <begin position="65"/>
        <end position="75"/>
    </location>
</feature>
<dbReference type="RefSeq" id="WP_171648084.1">
    <property type="nucleotide sequence ID" value="NZ_WHOA01000237.1"/>
</dbReference>
<dbReference type="InterPro" id="IPR051202">
    <property type="entry name" value="Peptidase_C40"/>
</dbReference>
<dbReference type="PROSITE" id="PS51935">
    <property type="entry name" value="NLPC_P60"/>
    <property type="match status" value="1"/>
</dbReference>
<evidence type="ECO:0000256" key="2">
    <source>
        <dbReference type="ARBA" id="ARBA00022670"/>
    </source>
</evidence>
<dbReference type="EMBL" id="WHOA01000237">
    <property type="protein sequence ID" value="NOU75956.1"/>
    <property type="molecule type" value="Genomic_DNA"/>
</dbReference>
<evidence type="ECO:0000313" key="8">
    <source>
        <dbReference type="Proteomes" id="UP000616779"/>
    </source>
</evidence>
<keyword evidence="2" id="KW-0645">Protease</keyword>
<dbReference type="Proteomes" id="UP000616779">
    <property type="component" value="Unassembled WGS sequence"/>
</dbReference>
<dbReference type="PANTHER" id="PTHR47053:SF1">
    <property type="entry name" value="MUREIN DD-ENDOPEPTIDASE MEPH-RELATED"/>
    <property type="match status" value="1"/>
</dbReference>
<dbReference type="InterPro" id="IPR038765">
    <property type="entry name" value="Papain-like_cys_pep_sf"/>
</dbReference>
<gene>
    <name evidence="7" type="ORF">GC098_32200</name>
</gene>
<proteinExistence type="inferred from homology"/>
<evidence type="ECO:0000256" key="5">
    <source>
        <dbReference type="SAM" id="MobiDB-lite"/>
    </source>
</evidence>
<evidence type="ECO:0000256" key="4">
    <source>
        <dbReference type="ARBA" id="ARBA00022807"/>
    </source>
</evidence>
<name>A0ABX1Y5C0_9BACL</name>
<feature type="domain" description="NlpC/P60" evidence="6">
    <location>
        <begin position="130"/>
        <end position="260"/>
    </location>
</feature>
<dbReference type="InterPro" id="IPR000064">
    <property type="entry name" value="NLP_P60_dom"/>
</dbReference>
<keyword evidence="3" id="KW-0378">Hydrolase</keyword>
<dbReference type="SUPFAM" id="SSF54001">
    <property type="entry name" value="Cysteine proteinases"/>
    <property type="match status" value="1"/>
</dbReference>
<keyword evidence="8" id="KW-1185">Reference proteome</keyword>
<dbReference type="Pfam" id="PF00877">
    <property type="entry name" value="NLPC_P60"/>
    <property type="match status" value="1"/>
</dbReference>